<organism evidence="1 2">
    <name type="scientific">Runella defluvii</name>
    <dbReference type="NCBI Taxonomy" id="370973"/>
    <lineage>
        <taxon>Bacteria</taxon>
        <taxon>Pseudomonadati</taxon>
        <taxon>Bacteroidota</taxon>
        <taxon>Cytophagia</taxon>
        <taxon>Cytophagales</taxon>
        <taxon>Spirosomataceae</taxon>
        <taxon>Runella</taxon>
    </lineage>
</organism>
<dbReference type="GO" id="GO:0006629">
    <property type="term" value="P:lipid metabolic process"/>
    <property type="evidence" value="ECO:0007669"/>
    <property type="project" value="InterPro"/>
</dbReference>
<dbReference type="AlphaFoldDB" id="A0A7W5ZJ51"/>
<accession>A0A7W5ZJ51</accession>
<proteinExistence type="predicted"/>
<name>A0A7W5ZJ51_9BACT</name>
<dbReference type="EMBL" id="JACIBY010000001">
    <property type="protein sequence ID" value="MBB3836862.1"/>
    <property type="molecule type" value="Genomic_DNA"/>
</dbReference>
<comment type="caution">
    <text evidence="1">The sequence shown here is derived from an EMBL/GenBank/DDBJ whole genome shotgun (WGS) entry which is preliminary data.</text>
</comment>
<dbReference type="PROSITE" id="PS50007">
    <property type="entry name" value="PIPLC_X_DOMAIN"/>
    <property type="match status" value="1"/>
</dbReference>
<dbReference type="SUPFAM" id="SSF51695">
    <property type="entry name" value="PLC-like phosphodiesterases"/>
    <property type="match status" value="1"/>
</dbReference>
<keyword evidence="2" id="KW-1185">Reference proteome</keyword>
<evidence type="ECO:0000313" key="2">
    <source>
        <dbReference type="Proteomes" id="UP000541352"/>
    </source>
</evidence>
<dbReference type="InterPro" id="IPR017946">
    <property type="entry name" value="PLC-like_Pdiesterase_TIM-brl"/>
</dbReference>
<dbReference type="InterPro" id="IPR032075">
    <property type="entry name" value="PI-PLC-C1"/>
</dbReference>
<evidence type="ECO:0008006" key="3">
    <source>
        <dbReference type="Google" id="ProtNLM"/>
    </source>
</evidence>
<dbReference type="Pfam" id="PF16670">
    <property type="entry name" value="PI-PLC-C1"/>
    <property type="match status" value="1"/>
</dbReference>
<dbReference type="Gene3D" id="3.20.20.190">
    <property type="entry name" value="Phosphatidylinositol (PI) phosphodiesterase"/>
    <property type="match status" value="1"/>
</dbReference>
<protein>
    <recommendedName>
        <fullName evidence="3">PLC-like phosphodiesterase</fullName>
    </recommendedName>
</protein>
<evidence type="ECO:0000313" key="1">
    <source>
        <dbReference type="EMBL" id="MBB3836862.1"/>
    </source>
</evidence>
<dbReference type="GO" id="GO:0008081">
    <property type="term" value="F:phosphoric diester hydrolase activity"/>
    <property type="evidence" value="ECO:0007669"/>
    <property type="project" value="InterPro"/>
</dbReference>
<dbReference type="RefSeq" id="WP_183971619.1">
    <property type="nucleotide sequence ID" value="NZ_JACIBY010000001.1"/>
</dbReference>
<sequence length="275" mass="31184">MASLQDSTPFQNVVFKASHNSYDRKESLSEQLTLKSPIYQCGCRGIELDIWRHSSDSMNDGYFTVNHATNGGPKLSVYLDQLSDWHTKNPGHDVIWVMLDIKSDQGDEGLFPDEIDNYLTTYFGRELIKTPHDLFPGLTDSNKLSDVVQAQGWPTLGSLKNHFIFCLSGNEDWKKVYYRKNRSQRICFADCDNADQLTVPNSRVVYNVKSGSGKQADFNDLMQKKILIRVYDVDSEGDWDKAMGMGANILATDKVSDYSWAEVSPRDLYAAQTHL</sequence>
<gene>
    <name evidence="1" type="ORF">FHS57_000844</name>
</gene>
<reference evidence="1 2" key="1">
    <citation type="submission" date="2020-08" db="EMBL/GenBank/DDBJ databases">
        <title>Genomic Encyclopedia of Type Strains, Phase IV (KMG-IV): sequencing the most valuable type-strain genomes for metagenomic binning, comparative biology and taxonomic classification.</title>
        <authorList>
            <person name="Goeker M."/>
        </authorList>
    </citation>
    <scope>NUCLEOTIDE SEQUENCE [LARGE SCALE GENOMIC DNA]</scope>
    <source>
        <strain evidence="1 2">DSM 17976</strain>
    </source>
</reference>
<dbReference type="Proteomes" id="UP000541352">
    <property type="component" value="Unassembled WGS sequence"/>
</dbReference>